<feature type="compositionally biased region" description="Polar residues" evidence="1">
    <location>
        <begin position="218"/>
        <end position="227"/>
    </location>
</feature>
<feature type="compositionally biased region" description="Basic and acidic residues" evidence="1">
    <location>
        <begin position="419"/>
        <end position="434"/>
    </location>
</feature>
<evidence type="ECO:0000256" key="1">
    <source>
        <dbReference type="SAM" id="MobiDB-lite"/>
    </source>
</evidence>
<dbReference type="HOGENOM" id="CLU_414533_0_0_1"/>
<name>G4TVM5_SERID</name>
<protein>
    <submittedName>
        <fullName evidence="2">Uncharacterized protein</fullName>
    </submittedName>
</protein>
<organism evidence="2 3">
    <name type="scientific">Serendipita indica (strain DSM 11827)</name>
    <name type="common">Root endophyte fungus</name>
    <name type="synonym">Piriformospora indica</name>
    <dbReference type="NCBI Taxonomy" id="1109443"/>
    <lineage>
        <taxon>Eukaryota</taxon>
        <taxon>Fungi</taxon>
        <taxon>Dikarya</taxon>
        <taxon>Basidiomycota</taxon>
        <taxon>Agaricomycotina</taxon>
        <taxon>Agaricomycetes</taxon>
        <taxon>Sebacinales</taxon>
        <taxon>Serendipitaceae</taxon>
        <taxon>Serendipita</taxon>
    </lineage>
</organism>
<accession>G4TVM5</accession>
<dbReference type="EMBL" id="CAFZ01000438">
    <property type="protein sequence ID" value="CCA75368.1"/>
    <property type="molecule type" value="Genomic_DNA"/>
</dbReference>
<comment type="caution">
    <text evidence="2">The sequence shown here is derived from an EMBL/GenBank/DDBJ whole genome shotgun (WGS) entry which is preliminary data.</text>
</comment>
<feature type="compositionally biased region" description="Basic and acidic residues" evidence="1">
    <location>
        <begin position="279"/>
        <end position="304"/>
    </location>
</feature>
<feature type="compositionally biased region" description="Basic and acidic residues" evidence="1">
    <location>
        <begin position="476"/>
        <end position="491"/>
    </location>
</feature>
<feature type="compositionally biased region" description="Basic and acidic residues" evidence="1">
    <location>
        <begin position="373"/>
        <end position="399"/>
    </location>
</feature>
<feature type="compositionally biased region" description="Basic and acidic residues" evidence="1">
    <location>
        <begin position="243"/>
        <end position="256"/>
    </location>
</feature>
<feature type="compositionally biased region" description="Polar residues" evidence="1">
    <location>
        <begin position="521"/>
        <end position="542"/>
    </location>
</feature>
<feature type="region of interest" description="Disordered" evidence="1">
    <location>
        <begin position="105"/>
        <end position="202"/>
    </location>
</feature>
<reference evidence="2 3" key="1">
    <citation type="journal article" date="2011" name="PLoS Pathog.">
        <title>Endophytic Life Strategies Decoded by Genome and Transcriptome Analyses of the Mutualistic Root Symbiont Piriformospora indica.</title>
        <authorList>
            <person name="Zuccaro A."/>
            <person name="Lahrmann U."/>
            <person name="Guldener U."/>
            <person name="Langen G."/>
            <person name="Pfiffi S."/>
            <person name="Biedenkopf D."/>
            <person name="Wong P."/>
            <person name="Samans B."/>
            <person name="Grimm C."/>
            <person name="Basiewicz M."/>
            <person name="Murat C."/>
            <person name="Martin F."/>
            <person name="Kogel K.H."/>
        </authorList>
    </citation>
    <scope>NUCLEOTIDE SEQUENCE [LARGE SCALE GENOMIC DNA]</scope>
    <source>
        <strain evidence="2 3">DSM 11827</strain>
    </source>
</reference>
<gene>
    <name evidence="2" type="ORF">PIIN_09352</name>
</gene>
<keyword evidence="3" id="KW-1185">Reference proteome</keyword>
<dbReference type="Proteomes" id="UP000007148">
    <property type="component" value="Unassembled WGS sequence"/>
</dbReference>
<feature type="compositionally biased region" description="Polar residues" evidence="1">
    <location>
        <begin position="501"/>
        <end position="512"/>
    </location>
</feature>
<proteinExistence type="predicted"/>
<evidence type="ECO:0000313" key="2">
    <source>
        <dbReference type="EMBL" id="CCA75368.1"/>
    </source>
</evidence>
<evidence type="ECO:0000313" key="3">
    <source>
        <dbReference type="Proteomes" id="UP000007148"/>
    </source>
</evidence>
<sequence>MEPSGYGSAPHRPRIYHAASYNVPPTYDLPVPSDYQRHPNGRLHRNYSEPVGFSQRNVVDPRYDAQPPYPSQPLHQIMSQYPAQPPAEYGSNAVYQASHRPAYDEYHSSVPLHSKTPPAPPMKPQQVRRSIGQDESTVQEPKRPAFPFKFRRKAKSTPNVEEATASAQPLPASKGPQLESLPPHGQGLDETSIKQGSATEEATRLRRQTMLWFKSLIRSSGHAQSRPSGGPVVLQKVSPVEVDIPKKEVDSANGRDQRRRRDSRPERAPEVYANPPRDSSSRRLERRNSGGRSSDADPSRRRESSQYQRRGNEPAHAQAVPTQSSRRRERGMSQPLPTPLDAGDSRYGRAPARPRSRSRERDQGPRRSSRRYSTREDGYTSKSMDEGYKSRREESHPIVKADPSQVAVPLQKASSIISNRERSHSVLESERPTTGDRPSTDGTAAPSQRPRAPSLRSILKPPPSTSAIRLPWEGDDMPHSGVERGYDPRHSEYRRRRSDSNRSTQRPPSSSSHYDHEPARSVTSKSSIRSHSPSTRYSTESGGQRAEQVKVNTKHNATNLTYQPHRDAAPALQYGSVPVQPIYYSDQEYPRTRRRSSTSAARPEYVYADPYGHYSDYDRREPRGHRHYAGYAYHGAEYAPNYYVPTQEYSPADYGPVYPVYR</sequence>
<feature type="region of interest" description="Disordered" evidence="1">
    <location>
        <begin position="218"/>
        <end position="549"/>
    </location>
</feature>
<feature type="compositionally biased region" description="Polar residues" evidence="1">
    <location>
        <begin position="436"/>
        <end position="446"/>
    </location>
</feature>
<feature type="region of interest" description="Disordered" evidence="1">
    <location>
        <begin position="29"/>
        <end position="53"/>
    </location>
</feature>
<dbReference type="InParanoid" id="G4TVM5"/>
<dbReference type="AlphaFoldDB" id="G4TVM5"/>